<dbReference type="PROSITE" id="PS51257">
    <property type="entry name" value="PROKAR_LIPOPROTEIN"/>
    <property type="match status" value="1"/>
</dbReference>
<gene>
    <name evidence="2" type="ORF">H8S65_02100</name>
</gene>
<proteinExistence type="predicted"/>
<dbReference type="EMBL" id="JACOOJ010000002">
    <property type="protein sequence ID" value="MBC5631572.1"/>
    <property type="molecule type" value="Genomic_DNA"/>
</dbReference>
<reference evidence="2 3" key="1">
    <citation type="submission" date="2020-08" db="EMBL/GenBank/DDBJ databases">
        <title>Genome public.</title>
        <authorList>
            <person name="Liu C."/>
            <person name="Sun Q."/>
        </authorList>
    </citation>
    <scope>NUCLEOTIDE SEQUENCE [LARGE SCALE GENOMIC DNA]</scope>
    <source>
        <strain evidence="2 3">NSJ-79</strain>
    </source>
</reference>
<dbReference type="RefSeq" id="WP_186928307.1">
    <property type="nucleotide sequence ID" value="NZ_JACOOJ010000002.1"/>
</dbReference>
<dbReference type="Gene3D" id="3.40.50.1110">
    <property type="entry name" value="SGNH hydrolase"/>
    <property type="match status" value="1"/>
</dbReference>
<dbReference type="Pfam" id="PF13472">
    <property type="entry name" value="Lipase_GDSL_2"/>
    <property type="match status" value="1"/>
</dbReference>
<comment type="caution">
    <text evidence="2">The sequence shown here is derived from an EMBL/GenBank/DDBJ whole genome shotgun (WGS) entry which is preliminary data.</text>
</comment>
<organism evidence="2 3">
    <name type="scientific">Parabacteroides hominis</name>
    <dbReference type="NCBI Taxonomy" id="2763057"/>
    <lineage>
        <taxon>Bacteria</taxon>
        <taxon>Pseudomonadati</taxon>
        <taxon>Bacteroidota</taxon>
        <taxon>Bacteroidia</taxon>
        <taxon>Bacteroidales</taxon>
        <taxon>Tannerellaceae</taxon>
        <taxon>Parabacteroides</taxon>
    </lineage>
</organism>
<dbReference type="Proteomes" id="UP000651475">
    <property type="component" value="Unassembled WGS sequence"/>
</dbReference>
<dbReference type="SUPFAM" id="SSF52266">
    <property type="entry name" value="SGNH hydrolase"/>
    <property type="match status" value="1"/>
</dbReference>
<dbReference type="PANTHER" id="PTHR30383:SF5">
    <property type="entry name" value="SGNH HYDROLASE-TYPE ESTERASE DOMAIN-CONTAINING PROTEIN"/>
    <property type="match status" value="1"/>
</dbReference>
<dbReference type="InterPro" id="IPR036514">
    <property type="entry name" value="SGNH_hydro_sf"/>
</dbReference>
<evidence type="ECO:0000313" key="2">
    <source>
        <dbReference type="EMBL" id="MBC5631572.1"/>
    </source>
</evidence>
<dbReference type="PANTHER" id="PTHR30383">
    <property type="entry name" value="THIOESTERASE 1/PROTEASE 1/LYSOPHOSPHOLIPASE L1"/>
    <property type="match status" value="1"/>
</dbReference>
<protein>
    <submittedName>
        <fullName evidence="2">Lipolytic protein G-D-S-L family</fullName>
    </submittedName>
</protein>
<feature type="domain" description="SGNH hydrolase-type esterase" evidence="1">
    <location>
        <begin position="32"/>
        <end position="242"/>
    </location>
</feature>
<dbReference type="InterPro" id="IPR013830">
    <property type="entry name" value="SGNH_hydro"/>
</dbReference>
<dbReference type="InterPro" id="IPR051532">
    <property type="entry name" value="Ester_Hydrolysis_Enzymes"/>
</dbReference>
<sequence length="258" mass="28842">MKDIRKIIGLLLCMTISCYMVGEEKKNLNIVFIGNSITQGVLLENPRHDAPPVKAALYLRRQPAVGTVRYSNQGVSGSTTLDFLPQTESLFPKVVQVADQFKDETWATLIFSVMLGTNDSAITGPNGAPASPAKYYENMKTIIDKLLALYPDCKIVLHRPVWYSPNTYNGAKYLEEGLNRLQSYYPELQALVLDYSKRFPGQVFMGDTDGFDYFKVHYKGELFPEKGNAGTFYLHPNQKGAAALGELWGKAILDIIEN</sequence>
<accession>A0ABR7DKT4</accession>
<evidence type="ECO:0000313" key="3">
    <source>
        <dbReference type="Proteomes" id="UP000651475"/>
    </source>
</evidence>
<name>A0ABR7DKT4_9BACT</name>
<keyword evidence="3" id="KW-1185">Reference proteome</keyword>
<evidence type="ECO:0000259" key="1">
    <source>
        <dbReference type="Pfam" id="PF13472"/>
    </source>
</evidence>